<dbReference type="AlphaFoldDB" id="A0AAV4YGE5"/>
<organism evidence="1 2">
    <name type="scientific">Caerostris extrusa</name>
    <name type="common">Bark spider</name>
    <name type="synonym">Caerostris bankana</name>
    <dbReference type="NCBI Taxonomy" id="172846"/>
    <lineage>
        <taxon>Eukaryota</taxon>
        <taxon>Metazoa</taxon>
        <taxon>Ecdysozoa</taxon>
        <taxon>Arthropoda</taxon>
        <taxon>Chelicerata</taxon>
        <taxon>Arachnida</taxon>
        <taxon>Araneae</taxon>
        <taxon>Araneomorphae</taxon>
        <taxon>Entelegynae</taxon>
        <taxon>Araneoidea</taxon>
        <taxon>Araneidae</taxon>
        <taxon>Caerostris</taxon>
    </lineage>
</organism>
<keyword evidence="2" id="KW-1185">Reference proteome</keyword>
<gene>
    <name evidence="1" type="ORF">CEXT_781581</name>
</gene>
<evidence type="ECO:0000313" key="2">
    <source>
        <dbReference type="Proteomes" id="UP001054945"/>
    </source>
</evidence>
<name>A0AAV4YGE5_CAEEX</name>
<dbReference type="EMBL" id="BPLR01019301">
    <property type="protein sequence ID" value="GIZ05369.1"/>
    <property type="molecule type" value="Genomic_DNA"/>
</dbReference>
<reference evidence="1 2" key="1">
    <citation type="submission" date="2021-06" db="EMBL/GenBank/DDBJ databases">
        <title>Caerostris extrusa draft genome.</title>
        <authorList>
            <person name="Kono N."/>
            <person name="Arakawa K."/>
        </authorList>
    </citation>
    <scope>NUCLEOTIDE SEQUENCE [LARGE SCALE GENOMIC DNA]</scope>
</reference>
<proteinExistence type="predicted"/>
<comment type="caution">
    <text evidence="1">The sequence shown here is derived from an EMBL/GenBank/DDBJ whole genome shotgun (WGS) entry which is preliminary data.</text>
</comment>
<sequence>MIAIGIASNGSLDNAFDDILRNPVFRRHSTGALFRHSRKCWGTNYLEPFRQLLSEIRRSQNWRLFSASTRRSRVAIKATRDGSNFYSKGVQ</sequence>
<accession>A0AAV4YGE5</accession>
<protein>
    <submittedName>
        <fullName evidence="1">Uncharacterized protein</fullName>
    </submittedName>
</protein>
<dbReference type="Proteomes" id="UP001054945">
    <property type="component" value="Unassembled WGS sequence"/>
</dbReference>
<evidence type="ECO:0000313" key="1">
    <source>
        <dbReference type="EMBL" id="GIZ05369.1"/>
    </source>
</evidence>